<protein>
    <submittedName>
        <fullName evidence="1">Uncharacterized protein</fullName>
    </submittedName>
</protein>
<dbReference type="AlphaFoldDB" id="A0A9P0M0C3"/>
<dbReference type="Proteomes" id="UP001152888">
    <property type="component" value="Unassembled WGS sequence"/>
</dbReference>
<evidence type="ECO:0000313" key="2">
    <source>
        <dbReference type="Proteomes" id="UP001152888"/>
    </source>
</evidence>
<reference evidence="1" key="1">
    <citation type="submission" date="2022-03" db="EMBL/GenBank/DDBJ databases">
        <authorList>
            <person name="Sayadi A."/>
        </authorList>
    </citation>
    <scope>NUCLEOTIDE SEQUENCE</scope>
</reference>
<sequence length="139" mass="14456">MPDRSSKFGKSNRSINANMGFCSTSIKDQPGIPPSCGSRSTVVAGGNKCRARFKKGRCRPPYRHPFTSGVAQSRPTDISVSLVAYTLSSAEDDAGRAPLLRGPAARTAALQGPTSLLANAQHALTGNNINGKTSSIPAA</sequence>
<proteinExistence type="predicted"/>
<accession>A0A9P0M0C3</accession>
<comment type="caution">
    <text evidence="1">The sequence shown here is derived from an EMBL/GenBank/DDBJ whole genome shotgun (WGS) entry which is preliminary data.</text>
</comment>
<organism evidence="1 2">
    <name type="scientific">Acanthoscelides obtectus</name>
    <name type="common">Bean weevil</name>
    <name type="synonym">Bruchus obtectus</name>
    <dbReference type="NCBI Taxonomy" id="200917"/>
    <lineage>
        <taxon>Eukaryota</taxon>
        <taxon>Metazoa</taxon>
        <taxon>Ecdysozoa</taxon>
        <taxon>Arthropoda</taxon>
        <taxon>Hexapoda</taxon>
        <taxon>Insecta</taxon>
        <taxon>Pterygota</taxon>
        <taxon>Neoptera</taxon>
        <taxon>Endopterygota</taxon>
        <taxon>Coleoptera</taxon>
        <taxon>Polyphaga</taxon>
        <taxon>Cucujiformia</taxon>
        <taxon>Chrysomeloidea</taxon>
        <taxon>Chrysomelidae</taxon>
        <taxon>Bruchinae</taxon>
        <taxon>Bruchini</taxon>
        <taxon>Acanthoscelides</taxon>
    </lineage>
</organism>
<name>A0A9P0M0C3_ACAOB</name>
<keyword evidence="2" id="KW-1185">Reference proteome</keyword>
<dbReference type="EMBL" id="CAKOFQ010007571">
    <property type="protein sequence ID" value="CAH2004097.1"/>
    <property type="molecule type" value="Genomic_DNA"/>
</dbReference>
<gene>
    <name evidence="1" type="ORF">ACAOBT_LOCUS27805</name>
</gene>
<evidence type="ECO:0000313" key="1">
    <source>
        <dbReference type="EMBL" id="CAH2004097.1"/>
    </source>
</evidence>